<evidence type="ECO:0000313" key="1">
    <source>
        <dbReference type="EMBL" id="GMQ61658.1"/>
    </source>
</evidence>
<gene>
    <name evidence="1" type="ORF">AN2V17_08870</name>
</gene>
<proteinExistence type="predicted"/>
<dbReference type="Proteomes" id="UP001374599">
    <property type="component" value="Unassembled WGS sequence"/>
</dbReference>
<keyword evidence="2" id="KW-1185">Reference proteome</keyword>
<accession>A0ACB5UGJ0</accession>
<evidence type="ECO:0000313" key="2">
    <source>
        <dbReference type="Proteomes" id="UP001374599"/>
    </source>
</evidence>
<organism evidence="1 2">
    <name type="scientific">Vallitalea maricola</name>
    <dbReference type="NCBI Taxonomy" id="3074433"/>
    <lineage>
        <taxon>Bacteria</taxon>
        <taxon>Bacillati</taxon>
        <taxon>Bacillota</taxon>
        <taxon>Clostridia</taxon>
        <taxon>Lachnospirales</taxon>
        <taxon>Vallitaleaceae</taxon>
        <taxon>Vallitalea</taxon>
    </lineage>
</organism>
<sequence>MYGKIKRLNKLFDTRSNHTIIVPMDHGATVGPIKGLDSLGETINQLENKFVNGVVLCKGQLNDIDIIKNCHVPIIVHLSNSSLLSPSTNFKTLVGSVEEAIAIGADAISVHINLGADNEHTMLYDVGKVADACFRWGMPLLVMTYVRGNKVQENPDSIKLAARVAQEIGADIVKVNYTGDIESFQEVVSGVSIPVVAAGGGYDDPIGVLQTVNDIMTAGASGISFGRKVFQSTNPTKITEALSMIVHKTHSLEKAIGHIQLSDNYVEATTSLRFSHKCS</sequence>
<comment type="caution">
    <text evidence="1">The sequence shown here is derived from an EMBL/GenBank/DDBJ whole genome shotgun (WGS) entry which is preliminary data.</text>
</comment>
<name>A0ACB5UGJ0_9FIRM</name>
<reference evidence="1" key="1">
    <citation type="submission" date="2023-09" db="EMBL/GenBank/DDBJ databases">
        <title>Vallitalea sediminicola and Vallitalea maricola sp. nov., anaerobic bacteria isolated from marine sediment.</title>
        <authorList>
            <person name="Hirano S."/>
            <person name="Maeda A."/>
            <person name="Terahara T."/>
            <person name="Mori K."/>
            <person name="Hamada M."/>
            <person name="Matsumoto R."/>
            <person name="Kobayashi T."/>
        </authorList>
    </citation>
    <scope>NUCLEOTIDE SEQUENCE</scope>
    <source>
        <strain evidence="1">AN17-2</strain>
    </source>
</reference>
<dbReference type="EMBL" id="BTPU01000011">
    <property type="protein sequence ID" value="GMQ61658.1"/>
    <property type="molecule type" value="Genomic_DNA"/>
</dbReference>
<protein>
    <submittedName>
        <fullName evidence="1">2-amino-3,7-dideoxy-D-threo-hept-6-ulosonate synthase</fullName>
    </submittedName>
</protein>